<name>A0A6J4VAZ5_9DEIN</name>
<proteinExistence type="predicted"/>
<dbReference type="AlphaFoldDB" id="A0A6J4VAZ5"/>
<dbReference type="NCBIfam" id="NF033545">
    <property type="entry name" value="transpos_IS630"/>
    <property type="match status" value="1"/>
</dbReference>
<dbReference type="Gene3D" id="3.30.420.10">
    <property type="entry name" value="Ribonuclease H-like superfamily/Ribonuclease H"/>
    <property type="match status" value="1"/>
</dbReference>
<dbReference type="InterPro" id="IPR038717">
    <property type="entry name" value="Tc1-like_DDE_dom"/>
</dbReference>
<dbReference type="InterPro" id="IPR012337">
    <property type="entry name" value="RNaseH-like_sf"/>
</dbReference>
<dbReference type="InterPro" id="IPR036397">
    <property type="entry name" value="RNaseH_sf"/>
</dbReference>
<accession>A0A6J4VAZ5</accession>
<gene>
    <name evidence="2" type="ORF">AVDCRST_MAG86-1598</name>
</gene>
<dbReference type="GO" id="GO:0003676">
    <property type="term" value="F:nucleic acid binding"/>
    <property type="evidence" value="ECO:0007669"/>
    <property type="project" value="InterPro"/>
</dbReference>
<dbReference type="SUPFAM" id="SSF53098">
    <property type="entry name" value="Ribonuclease H-like"/>
    <property type="match status" value="1"/>
</dbReference>
<organism evidence="2">
    <name type="scientific">uncultured Truepera sp</name>
    <dbReference type="NCBI Taxonomy" id="543023"/>
    <lineage>
        <taxon>Bacteria</taxon>
        <taxon>Thermotogati</taxon>
        <taxon>Deinococcota</taxon>
        <taxon>Deinococci</taxon>
        <taxon>Trueperales</taxon>
        <taxon>Trueperaceae</taxon>
        <taxon>Truepera</taxon>
        <taxon>environmental samples</taxon>
    </lineage>
</organism>
<sequence>MPVSYTWSRRGSKNRLRVPLRWGSHGRLNLIGALAWGKEQRTLHFELVEESVKSEHVLAFVDELACNTSGNQLTVLVLDNARFHTSTSIKEKRPQWEEKGVFLRYLPPYAPHLNPIEALWKHLKSFLLPRRCYDSVAQLKQALLEALSLLGAIRVNLSVGQA</sequence>
<dbReference type="Pfam" id="PF13358">
    <property type="entry name" value="DDE_3"/>
    <property type="match status" value="1"/>
</dbReference>
<feature type="domain" description="Tc1-like transposase DDE" evidence="1">
    <location>
        <begin position="4"/>
        <end position="140"/>
    </location>
</feature>
<evidence type="ECO:0000259" key="1">
    <source>
        <dbReference type="Pfam" id="PF13358"/>
    </source>
</evidence>
<dbReference type="EMBL" id="CADCWP010000116">
    <property type="protein sequence ID" value="CAA9570408.1"/>
    <property type="molecule type" value="Genomic_DNA"/>
</dbReference>
<protein>
    <submittedName>
        <fullName evidence="2">Mobile element protein</fullName>
    </submittedName>
</protein>
<reference evidence="2" key="1">
    <citation type="submission" date="2020-02" db="EMBL/GenBank/DDBJ databases">
        <authorList>
            <person name="Meier V. D."/>
        </authorList>
    </citation>
    <scope>NUCLEOTIDE SEQUENCE</scope>
    <source>
        <strain evidence="2">AVDCRST_MAG86</strain>
    </source>
</reference>
<dbReference type="InterPro" id="IPR047655">
    <property type="entry name" value="Transpos_IS630-like"/>
</dbReference>
<evidence type="ECO:0000313" key="2">
    <source>
        <dbReference type="EMBL" id="CAA9570408.1"/>
    </source>
</evidence>